<proteinExistence type="predicted"/>
<sequence>MWNDTLHLGKDQSMHTKPRVNNNGQDDEGASVGEGCHIRHERHEMTNGVLSNGQYLGSSEEDDSRPNGIVEDGNSGSGAETHGCNGYQAQPQQGPVIRWERFLPVKSVKVLLVENDDSTRQVLSALLRNCGYEVVAVANGLQAWKSLEDLSDHVDLVLTEVVMPLLSGIGLLSKIMSHKTFRNIPVIMMSSHDSMGIVFKCLSKGAVDFLVKPIRKNELKNLWQHVWRRCHSSSGSGSESGTQTKRSAELRSGDDSAANSSSSSDEHDIGSNAFSIRNGSDDGSGTQSSWTRKTAAIGSPKPISAGNEWGDAPDSTCAQVVHTGPDIISKMEKEEPGKDGLIHATGEVQLPPSDRGQPETNVDSVGGKSGDPEPHKNCGSSTIHPNPEEVEPENGLSGIFHVKNKENHDSGELPSLELSFRKLESADESGNGPRDNHNILRHSDQSAFSKFNTTSSVNQGLMVKAGFPSAFDNSSIAMKTESIPNGPSNSFGSPAYQPSNTSSENNGIATNCQYDASKKPEPISAFKSSESSAFQPVHQGFVRSSWMESDERPDNSQPDDVQAPSKGSHQHIHIRYHHHHHHYHYHRHLDNSQKNQEQQDNSDVAMAATALQCGSSNAMEGRADGNAGNNSGSGSASGSNLGGNGNNGSNNVPVDGSAKMETDNGAAGNTGAGALGEKPNSGIDEERIALREAALSKFRQKRKERCFEKRVRYESRKKLAELRPRVRGQFVRQIASDSKVGNDSHSNDVISKENSCDSVQ</sequence>
<dbReference type="Proteomes" id="UP001057402">
    <property type="component" value="Chromosome 12"/>
</dbReference>
<reference evidence="2" key="1">
    <citation type="journal article" date="2023" name="Front. Plant Sci.">
        <title>Chromosomal-level genome assembly of Melastoma candidum provides insights into trichome evolution.</title>
        <authorList>
            <person name="Zhong Y."/>
            <person name="Wu W."/>
            <person name="Sun C."/>
            <person name="Zou P."/>
            <person name="Liu Y."/>
            <person name="Dai S."/>
            <person name="Zhou R."/>
        </authorList>
    </citation>
    <scope>NUCLEOTIDE SEQUENCE [LARGE SCALE GENOMIC DNA]</scope>
</reference>
<evidence type="ECO:0000313" key="1">
    <source>
        <dbReference type="EMBL" id="KAI4304668.1"/>
    </source>
</evidence>
<comment type="caution">
    <text evidence="1">The sequence shown here is derived from an EMBL/GenBank/DDBJ whole genome shotgun (WGS) entry which is preliminary data.</text>
</comment>
<keyword evidence="2" id="KW-1185">Reference proteome</keyword>
<name>A0ACB9L538_9MYRT</name>
<dbReference type="EMBL" id="CM042891">
    <property type="protein sequence ID" value="KAI4304668.1"/>
    <property type="molecule type" value="Genomic_DNA"/>
</dbReference>
<gene>
    <name evidence="1" type="ORF">MLD38_040144</name>
</gene>
<evidence type="ECO:0000313" key="2">
    <source>
        <dbReference type="Proteomes" id="UP001057402"/>
    </source>
</evidence>
<protein>
    <submittedName>
        <fullName evidence="1">Uncharacterized protein</fullName>
    </submittedName>
</protein>
<organism evidence="1 2">
    <name type="scientific">Melastoma candidum</name>
    <dbReference type="NCBI Taxonomy" id="119954"/>
    <lineage>
        <taxon>Eukaryota</taxon>
        <taxon>Viridiplantae</taxon>
        <taxon>Streptophyta</taxon>
        <taxon>Embryophyta</taxon>
        <taxon>Tracheophyta</taxon>
        <taxon>Spermatophyta</taxon>
        <taxon>Magnoliopsida</taxon>
        <taxon>eudicotyledons</taxon>
        <taxon>Gunneridae</taxon>
        <taxon>Pentapetalae</taxon>
        <taxon>rosids</taxon>
        <taxon>malvids</taxon>
        <taxon>Myrtales</taxon>
        <taxon>Melastomataceae</taxon>
        <taxon>Melastomatoideae</taxon>
        <taxon>Melastomateae</taxon>
        <taxon>Melastoma</taxon>
    </lineage>
</organism>
<accession>A0ACB9L538</accession>